<dbReference type="SUPFAM" id="SSF46689">
    <property type="entry name" value="Homeodomain-like"/>
    <property type="match status" value="2"/>
</dbReference>
<dbReference type="GO" id="GO:0005634">
    <property type="term" value="C:nucleus"/>
    <property type="evidence" value="ECO:0007669"/>
    <property type="project" value="UniProtKB-ARBA"/>
</dbReference>
<comment type="caution">
    <text evidence="9">The sequence shown here is derived from an EMBL/GenBank/DDBJ whole genome shotgun (WGS) entry which is preliminary data.</text>
</comment>
<dbReference type="InterPro" id="IPR001005">
    <property type="entry name" value="SANT/Myb"/>
</dbReference>
<keyword evidence="2" id="KW-0238">DNA-binding</keyword>
<keyword evidence="10" id="KW-1185">Reference proteome</keyword>
<evidence type="ECO:0000313" key="9">
    <source>
        <dbReference type="EMBL" id="KAG6484834.1"/>
    </source>
</evidence>
<dbReference type="Pfam" id="PF04433">
    <property type="entry name" value="SWIRM"/>
    <property type="match status" value="1"/>
</dbReference>
<keyword evidence="4" id="KW-0539">Nucleus</keyword>
<dbReference type="InterPro" id="IPR032451">
    <property type="entry name" value="SMARCC_C"/>
</dbReference>
<evidence type="ECO:0000256" key="2">
    <source>
        <dbReference type="ARBA" id="ARBA00023125"/>
    </source>
</evidence>
<dbReference type="SMART" id="SM00717">
    <property type="entry name" value="SANT"/>
    <property type="match status" value="1"/>
</dbReference>
<evidence type="ECO:0000256" key="4">
    <source>
        <dbReference type="ARBA" id="ARBA00023242"/>
    </source>
</evidence>
<evidence type="ECO:0000256" key="5">
    <source>
        <dbReference type="SAM" id="MobiDB-lite"/>
    </source>
</evidence>
<gene>
    <name evidence="9" type="ORF">ZIOFF_053359</name>
</gene>
<evidence type="ECO:0000259" key="6">
    <source>
        <dbReference type="PROSITE" id="PS50090"/>
    </source>
</evidence>
<dbReference type="PROSITE" id="PS51293">
    <property type="entry name" value="SANT"/>
    <property type="match status" value="1"/>
</dbReference>
<name>A0A8J5KN87_ZINOF</name>
<dbReference type="PANTHER" id="PTHR12802">
    <property type="entry name" value="SWI/SNF COMPLEX-RELATED"/>
    <property type="match status" value="1"/>
</dbReference>
<proteinExistence type="predicted"/>
<dbReference type="Gene3D" id="1.10.10.10">
    <property type="entry name" value="Winged helix-like DNA-binding domain superfamily/Winged helix DNA-binding domain"/>
    <property type="match status" value="1"/>
</dbReference>
<evidence type="ECO:0008006" key="11">
    <source>
        <dbReference type="Google" id="ProtNLM"/>
    </source>
</evidence>
<dbReference type="Pfam" id="PF00249">
    <property type="entry name" value="Myb_DNA-binding"/>
    <property type="match status" value="1"/>
</dbReference>
<evidence type="ECO:0000256" key="1">
    <source>
        <dbReference type="ARBA" id="ARBA00023015"/>
    </source>
</evidence>
<dbReference type="Proteomes" id="UP000734854">
    <property type="component" value="Unassembled WGS sequence"/>
</dbReference>
<feature type="domain" description="SWIRM" evidence="7">
    <location>
        <begin position="92"/>
        <end position="189"/>
    </location>
</feature>
<dbReference type="InterPro" id="IPR036388">
    <property type="entry name" value="WH-like_DNA-bd_sf"/>
</dbReference>
<evidence type="ECO:0000313" key="10">
    <source>
        <dbReference type="Proteomes" id="UP000734854"/>
    </source>
</evidence>
<dbReference type="InterPro" id="IPR007526">
    <property type="entry name" value="SWIRM"/>
</dbReference>
<organism evidence="9 10">
    <name type="scientific">Zingiber officinale</name>
    <name type="common">Ginger</name>
    <name type="synonym">Amomum zingiber</name>
    <dbReference type="NCBI Taxonomy" id="94328"/>
    <lineage>
        <taxon>Eukaryota</taxon>
        <taxon>Viridiplantae</taxon>
        <taxon>Streptophyta</taxon>
        <taxon>Embryophyta</taxon>
        <taxon>Tracheophyta</taxon>
        <taxon>Spermatophyta</taxon>
        <taxon>Magnoliopsida</taxon>
        <taxon>Liliopsida</taxon>
        <taxon>Zingiberales</taxon>
        <taxon>Zingiberaceae</taxon>
        <taxon>Zingiber</taxon>
    </lineage>
</organism>
<dbReference type="EMBL" id="JACMSC010000015">
    <property type="protein sequence ID" value="KAG6484834.1"/>
    <property type="molecule type" value="Genomic_DNA"/>
</dbReference>
<feature type="region of interest" description="Disordered" evidence="5">
    <location>
        <begin position="1"/>
        <end position="85"/>
    </location>
</feature>
<dbReference type="PROSITE" id="PS50934">
    <property type="entry name" value="SWIRM"/>
    <property type="match status" value="1"/>
</dbReference>
<sequence length="518" mass="57888">MLKELLSGAMETTQPAASAPAPAPVPASSQTFTPSSAKSADPPHLLQTPSVSSTKSEGMVAEPRDPPSSASLHPPEPSSSAGPSHASSSYVITIPSCSGWFSWDQIHNTERRILPEFFDGKSASKNSEVYKYYRDFIIRRFRVNPTRKITLTDVRRELVGDIGSIRRVFDFLEEWGLINYTPLAKPKVWETKRYVEKWILLVCLNPPRQDGNEGHTYPYFVEFGCKQADIILCARCFVRGDYRPGLSSTDFRRLNITEETKTDWTDKETLHLLEAILHYGEEWKKVAEHVGTRSEIDCIARFIKLPFGEQFLGPEGSINGNPHKEKDEMTTKSIEDNALEQGSPKRMRLTPLADASNPIMAQVSFLSAVVGSNVAQAAAQAAVSALPKVEIASGFTVNDEKLHSAADGAKEEDSPAVDQQAYSEILSVAAAEAQAKLETEQKDVERYISDIVQVQMKEIQDKIIHFEELEYLLEKERLQLRHMKDLLFEDQLTYLQHNTRPISKGAEGQNTKSNNHVP</sequence>
<keyword evidence="3" id="KW-0804">Transcription</keyword>
<evidence type="ECO:0000259" key="8">
    <source>
        <dbReference type="PROSITE" id="PS51293"/>
    </source>
</evidence>
<reference evidence="9 10" key="1">
    <citation type="submission" date="2020-08" db="EMBL/GenBank/DDBJ databases">
        <title>Plant Genome Project.</title>
        <authorList>
            <person name="Zhang R.-G."/>
        </authorList>
    </citation>
    <scope>NUCLEOTIDE SEQUENCE [LARGE SCALE GENOMIC DNA]</scope>
    <source>
        <tissue evidence="9">Rhizome</tissue>
    </source>
</reference>
<feature type="domain" description="Myb-like" evidence="6">
    <location>
        <begin position="256"/>
        <end position="306"/>
    </location>
</feature>
<dbReference type="Gene3D" id="1.10.10.60">
    <property type="entry name" value="Homeodomain-like"/>
    <property type="match status" value="1"/>
</dbReference>
<dbReference type="PANTHER" id="PTHR12802:SF44">
    <property type="entry name" value="SWI_SNF COMPLEX SUBUNIT SWI3B"/>
    <property type="match status" value="1"/>
</dbReference>
<protein>
    <recommendedName>
        <fullName evidence="11">SWI/SNF complex subunit SWI3B</fullName>
    </recommendedName>
</protein>
<dbReference type="GO" id="GO:0003677">
    <property type="term" value="F:DNA binding"/>
    <property type="evidence" value="ECO:0007669"/>
    <property type="project" value="UniProtKB-KW"/>
</dbReference>
<dbReference type="PROSITE" id="PS50090">
    <property type="entry name" value="MYB_LIKE"/>
    <property type="match status" value="1"/>
</dbReference>
<dbReference type="InterPro" id="IPR009057">
    <property type="entry name" value="Homeodomain-like_sf"/>
</dbReference>
<dbReference type="InterPro" id="IPR017884">
    <property type="entry name" value="SANT_dom"/>
</dbReference>
<feature type="compositionally biased region" description="Polar residues" evidence="5">
    <location>
        <begin position="47"/>
        <end position="56"/>
    </location>
</feature>
<evidence type="ECO:0000256" key="3">
    <source>
        <dbReference type="ARBA" id="ARBA00023163"/>
    </source>
</evidence>
<dbReference type="CDD" id="cd00167">
    <property type="entry name" value="SANT"/>
    <property type="match status" value="1"/>
</dbReference>
<accession>A0A8J5KN87</accession>
<keyword evidence="1" id="KW-0805">Transcription regulation</keyword>
<dbReference type="FunFam" id="1.10.10.60:FF:000014">
    <property type="entry name" value="SWI/SNF complex subunit SMARCC2 isoform C"/>
    <property type="match status" value="1"/>
</dbReference>
<evidence type="ECO:0000259" key="7">
    <source>
        <dbReference type="PROSITE" id="PS50934"/>
    </source>
</evidence>
<dbReference type="FunFam" id="1.10.10.10:FF:000020">
    <property type="entry name" value="SWI/SNF complex subunit SMARCC2 isoform c"/>
    <property type="match status" value="1"/>
</dbReference>
<dbReference type="Pfam" id="PF16495">
    <property type="entry name" value="SWIRM-assoc_1"/>
    <property type="match status" value="1"/>
</dbReference>
<dbReference type="AlphaFoldDB" id="A0A8J5KN87"/>
<feature type="domain" description="SANT" evidence="8">
    <location>
        <begin position="259"/>
        <end position="310"/>
    </location>
</feature>